<keyword evidence="1" id="KW-1133">Transmembrane helix</keyword>
<evidence type="ECO:0000259" key="2">
    <source>
        <dbReference type="Pfam" id="PF09992"/>
    </source>
</evidence>
<sequence>MKMDDSIEAQRREIVRKVKQQKKLAQKKRKKRAVQHFFLSFFGTLVGIFCIGLFVMYGPFPYVRNMWVTTAMGTGQHQWLATMLFDQKTINAILASNQVVEPSNNTNPNAIKVSGKVKDTATTLPTEYGQENIINGVGFIRIRSDSGLGHLYKGWVVKVYDPSRVYMALSYKFGTSGERISHMVERTGAYVGINAGGFEDPGGEGNGGTPNALLISNFKIEHPLQSNTSIHSIIGLDSANRLTLQKLTASQATQSAGLKGLKTAVEWSPFLIMDGQLSSMTAYSGGAPQPRTAIGQTKTGVLIFLIIDGRRPGVSDGATFKDLQQLMVKYGAYEAATLDGGSSSTLVYNDGTNAKVVNNPSSADGERYLPNAFLITKK</sequence>
<dbReference type="AlphaFoldDB" id="E6U2I6"/>
<feature type="domain" description="Phosphodiester glycosidase" evidence="2">
    <location>
        <begin position="188"/>
        <end position="375"/>
    </location>
</feature>
<feature type="transmembrane region" description="Helical" evidence="1">
    <location>
        <begin position="37"/>
        <end position="60"/>
    </location>
</feature>
<keyword evidence="1" id="KW-0472">Membrane</keyword>
<dbReference type="HOGENOM" id="CLU_058779_0_0_9"/>
<protein>
    <recommendedName>
        <fullName evidence="2">Phosphodiester glycosidase domain-containing protein</fullName>
    </recommendedName>
</protein>
<organism evidence="3 4">
    <name type="scientific">Ethanoligenens harbinense (strain DSM 18485 / JCM 12961 / CGMCC 1.5033 / YUAN-3)</name>
    <dbReference type="NCBI Taxonomy" id="663278"/>
    <lineage>
        <taxon>Bacteria</taxon>
        <taxon>Bacillati</taxon>
        <taxon>Bacillota</taxon>
        <taxon>Clostridia</taxon>
        <taxon>Eubacteriales</taxon>
        <taxon>Oscillospiraceae</taxon>
        <taxon>Ethanoligenens</taxon>
    </lineage>
</organism>
<evidence type="ECO:0000256" key="1">
    <source>
        <dbReference type="SAM" id="Phobius"/>
    </source>
</evidence>
<accession>E6U2I6</accession>
<dbReference type="eggNOG" id="COG4632">
    <property type="taxonomic scope" value="Bacteria"/>
</dbReference>
<keyword evidence="1" id="KW-0812">Transmembrane</keyword>
<dbReference type="STRING" id="663278.Ethha_0708"/>
<dbReference type="KEGG" id="eha:Ethha_0708"/>
<evidence type="ECO:0000313" key="3">
    <source>
        <dbReference type="EMBL" id="ADU26277.1"/>
    </source>
</evidence>
<name>E6U2I6_ETHHY</name>
<proteinExistence type="predicted"/>
<gene>
    <name evidence="3" type="ordered locus">Ethha_0708</name>
</gene>
<evidence type="ECO:0000313" key="4">
    <source>
        <dbReference type="Proteomes" id="UP000001551"/>
    </source>
</evidence>
<dbReference type="EMBL" id="CP002400">
    <property type="protein sequence ID" value="ADU26277.1"/>
    <property type="molecule type" value="Genomic_DNA"/>
</dbReference>
<keyword evidence="4" id="KW-1185">Reference proteome</keyword>
<dbReference type="PANTHER" id="PTHR40446">
    <property type="entry name" value="N-ACETYLGLUCOSAMINE-1-PHOSPHODIESTER ALPHA-N-ACETYLGLUCOSAMINIDASE"/>
    <property type="match status" value="1"/>
</dbReference>
<reference evidence="3 4" key="1">
    <citation type="submission" date="2010-12" db="EMBL/GenBank/DDBJ databases">
        <title>Complete sequence of Ethanoligenens harbinense YUAN-3.</title>
        <authorList>
            <person name="Lucas S."/>
            <person name="Copeland A."/>
            <person name="Lapidus A."/>
            <person name="Cheng J.-F."/>
            <person name="Bruce D."/>
            <person name="Goodwin L."/>
            <person name="Pitluck S."/>
            <person name="Chertkov O."/>
            <person name="Misra M."/>
            <person name="Detter J.C."/>
            <person name="Han C."/>
            <person name="Tapia R."/>
            <person name="Land M."/>
            <person name="Hauser L."/>
            <person name="Jeffries C."/>
            <person name="Kyrpides N."/>
            <person name="Ivanova N."/>
            <person name="Mikhailova N."/>
            <person name="Wang A."/>
            <person name="Mouttaki H."/>
            <person name="He Z."/>
            <person name="Zhou J."/>
            <person name="Hemme C.L."/>
            <person name="Woyke T."/>
        </authorList>
    </citation>
    <scope>NUCLEOTIDE SEQUENCE [LARGE SCALE GENOMIC DNA]</scope>
    <source>
        <strain evidence="4">DSM 18485 / JCM 12961 / CGMCC 1.5033 / YUAN-3</strain>
    </source>
</reference>
<dbReference type="InterPro" id="IPR018711">
    <property type="entry name" value="NAGPA"/>
</dbReference>
<dbReference type="Proteomes" id="UP000001551">
    <property type="component" value="Chromosome"/>
</dbReference>
<dbReference type="Pfam" id="PF09992">
    <property type="entry name" value="NAGPA"/>
    <property type="match status" value="1"/>
</dbReference>
<dbReference type="PANTHER" id="PTHR40446:SF2">
    <property type="entry name" value="N-ACETYLGLUCOSAMINE-1-PHOSPHODIESTER ALPHA-N-ACETYLGLUCOSAMINIDASE"/>
    <property type="match status" value="1"/>
</dbReference>